<accession>A0ACA9MD90</accession>
<dbReference type="EMBL" id="CAJVPT010011982">
    <property type="protein sequence ID" value="CAG8583692.1"/>
    <property type="molecule type" value="Genomic_DNA"/>
</dbReference>
<sequence>MVSLKCVANAPLTSTLSSSAYVCAIRVPLLARATFPSGSRTIDSLIAEWMRMDGTGRGQKGKKEG</sequence>
<organism evidence="1 2">
    <name type="scientific">Acaulospora colombiana</name>
    <dbReference type="NCBI Taxonomy" id="27376"/>
    <lineage>
        <taxon>Eukaryota</taxon>
        <taxon>Fungi</taxon>
        <taxon>Fungi incertae sedis</taxon>
        <taxon>Mucoromycota</taxon>
        <taxon>Glomeromycotina</taxon>
        <taxon>Glomeromycetes</taxon>
        <taxon>Diversisporales</taxon>
        <taxon>Acaulosporaceae</taxon>
        <taxon>Acaulospora</taxon>
    </lineage>
</organism>
<gene>
    <name evidence="1" type="ORF">ACOLOM_LOCUS6060</name>
</gene>
<keyword evidence="2" id="KW-1185">Reference proteome</keyword>
<evidence type="ECO:0000313" key="2">
    <source>
        <dbReference type="Proteomes" id="UP000789525"/>
    </source>
</evidence>
<proteinExistence type="predicted"/>
<evidence type="ECO:0000313" key="1">
    <source>
        <dbReference type="EMBL" id="CAG8583692.1"/>
    </source>
</evidence>
<reference evidence="1" key="1">
    <citation type="submission" date="2021-06" db="EMBL/GenBank/DDBJ databases">
        <authorList>
            <person name="Kallberg Y."/>
            <person name="Tangrot J."/>
            <person name="Rosling A."/>
        </authorList>
    </citation>
    <scope>NUCLEOTIDE SEQUENCE</scope>
    <source>
        <strain evidence="1">CL356</strain>
    </source>
</reference>
<name>A0ACA9MD90_9GLOM</name>
<comment type="caution">
    <text evidence="1">The sequence shown here is derived from an EMBL/GenBank/DDBJ whole genome shotgun (WGS) entry which is preliminary data.</text>
</comment>
<dbReference type="Proteomes" id="UP000789525">
    <property type="component" value="Unassembled WGS sequence"/>
</dbReference>
<protein>
    <submittedName>
        <fullName evidence="1">16474_t:CDS:1</fullName>
    </submittedName>
</protein>